<comment type="caution">
    <text evidence="2">The sequence shown here is derived from an EMBL/GenBank/DDBJ whole genome shotgun (WGS) entry which is preliminary data.</text>
</comment>
<dbReference type="Pfam" id="PF01261">
    <property type="entry name" value="AP_endonuc_2"/>
    <property type="match status" value="1"/>
</dbReference>
<evidence type="ECO:0000259" key="1">
    <source>
        <dbReference type="Pfam" id="PF01261"/>
    </source>
</evidence>
<gene>
    <name evidence="2" type="ORF">H6A12_04185</name>
</gene>
<keyword evidence="2" id="KW-0413">Isomerase</keyword>
<dbReference type="Proteomes" id="UP000774750">
    <property type="component" value="Unassembled WGS sequence"/>
</dbReference>
<proteinExistence type="predicted"/>
<feature type="domain" description="Xylose isomerase-like TIM barrel" evidence="1">
    <location>
        <begin position="21"/>
        <end position="260"/>
    </location>
</feature>
<organism evidence="2 3">
    <name type="scientific">Merdimmobilis hominis</name>
    <dbReference type="NCBI Taxonomy" id="2897707"/>
    <lineage>
        <taxon>Bacteria</taxon>
        <taxon>Bacillati</taxon>
        <taxon>Bacillota</taxon>
        <taxon>Clostridia</taxon>
        <taxon>Eubacteriales</taxon>
        <taxon>Oscillospiraceae</taxon>
        <taxon>Merdimmobilis</taxon>
    </lineage>
</organism>
<dbReference type="InterPro" id="IPR013022">
    <property type="entry name" value="Xyl_isomerase-like_TIM-brl"/>
</dbReference>
<dbReference type="AlphaFoldDB" id="A0A938X519"/>
<protein>
    <submittedName>
        <fullName evidence="2">Sugar phosphate isomerase/epimerase</fullName>
    </submittedName>
</protein>
<name>A0A938X519_9FIRM</name>
<reference evidence="2" key="2">
    <citation type="journal article" date="2021" name="Sci. Rep.">
        <title>The distribution of antibiotic resistance genes in chicken gut microbiota commensals.</title>
        <authorList>
            <person name="Juricova H."/>
            <person name="Matiasovicova J."/>
            <person name="Kubasova T."/>
            <person name="Cejkova D."/>
            <person name="Rychlik I."/>
        </authorList>
    </citation>
    <scope>NUCLEOTIDE SEQUENCE</scope>
    <source>
        <strain evidence="2">An559</strain>
    </source>
</reference>
<reference evidence="2" key="1">
    <citation type="submission" date="2020-08" db="EMBL/GenBank/DDBJ databases">
        <authorList>
            <person name="Cejkova D."/>
            <person name="Kubasova T."/>
            <person name="Jahodarova E."/>
            <person name="Rychlik I."/>
        </authorList>
    </citation>
    <scope>NUCLEOTIDE SEQUENCE</scope>
    <source>
        <strain evidence="2">An559</strain>
    </source>
</reference>
<dbReference type="InterPro" id="IPR050312">
    <property type="entry name" value="IolE/XylAMocC-like"/>
</dbReference>
<dbReference type="Gene3D" id="3.20.20.150">
    <property type="entry name" value="Divalent-metal-dependent TIM barrel enzymes"/>
    <property type="match status" value="1"/>
</dbReference>
<dbReference type="EMBL" id="JACJKY010000005">
    <property type="protein sequence ID" value="MBM6920356.1"/>
    <property type="molecule type" value="Genomic_DNA"/>
</dbReference>
<evidence type="ECO:0000313" key="2">
    <source>
        <dbReference type="EMBL" id="MBM6920356.1"/>
    </source>
</evidence>
<sequence>MKIGTTTDVLTVNGDEHEAIRTAAALGYTALDYTYFAHDKDDSVYLSDNWEDYARSLRKTADACGISFSQMHAPMPAPIGAEPNEERVRKLTERGFFVAEILGANVFVIHARHTRESAMGMPDEAARIAALREYESYLPFAKQTGVKIGVENLFACDPFTKRLCKSHCSTPEEVLWFLEKLGREHATACLDTGHANIIGISCADFVSSLHDALGCLHVHDNHALLDEHIAPFGGTIHWDEFIDALRRVGYNGAFSYEAFGAFSNQMSFAQRKTTASYLLHTANNLLLSD</sequence>
<dbReference type="PANTHER" id="PTHR12110">
    <property type="entry name" value="HYDROXYPYRUVATE ISOMERASE"/>
    <property type="match status" value="1"/>
</dbReference>
<dbReference type="GO" id="GO:0016853">
    <property type="term" value="F:isomerase activity"/>
    <property type="evidence" value="ECO:0007669"/>
    <property type="project" value="UniProtKB-KW"/>
</dbReference>
<dbReference type="SUPFAM" id="SSF51658">
    <property type="entry name" value="Xylose isomerase-like"/>
    <property type="match status" value="1"/>
</dbReference>
<accession>A0A938X519</accession>
<dbReference type="RefSeq" id="WP_204445105.1">
    <property type="nucleotide sequence ID" value="NZ_JACJKY010000005.1"/>
</dbReference>
<evidence type="ECO:0000313" key="3">
    <source>
        <dbReference type="Proteomes" id="UP000774750"/>
    </source>
</evidence>
<keyword evidence="3" id="KW-1185">Reference proteome</keyword>
<dbReference type="InterPro" id="IPR036237">
    <property type="entry name" value="Xyl_isomerase-like_sf"/>
</dbReference>